<name>A0A068QZS8_9GAMM</name>
<dbReference type="HOGENOM" id="CLU_164837_2_1_6"/>
<reference evidence="7 8" key="1">
    <citation type="submission" date="2013-07" db="EMBL/GenBank/DDBJ databases">
        <authorList>
            <person name="Genoscope - CEA"/>
        </authorList>
    </citation>
    <scope>NUCLEOTIDE SEQUENCE [LARGE SCALE GENOMIC DNA]</scope>
    <source>
        <strain evidence="7 8">G6</strain>
    </source>
</reference>
<keyword evidence="3 6" id="KW-0810">Translation regulation</keyword>
<dbReference type="FunFam" id="2.60.40.4380:FF:000002">
    <property type="entry name" value="Translational regulator CsrA"/>
    <property type="match status" value="1"/>
</dbReference>
<keyword evidence="4 6" id="KW-0694">RNA-binding</keyword>
<dbReference type="Proteomes" id="UP000032735">
    <property type="component" value="Chromosome"/>
</dbReference>
<dbReference type="GO" id="GO:0045947">
    <property type="term" value="P:negative regulation of translational initiation"/>
    <property type="evidence" value="ECO:0007669"/>
    <property type="project" value="UniProtKB-UniRule"/>
</dbReference>
<dbReference type="Pfam" id="PF02599">
    <property type="entry name" value="CsrA"/>
    <property type="match status" value="1"/>
</dbReference>
<dbReference type="STRING" id="1354304.XPG1_0902"/>
<comment type="subcellular location">
    <subcellularLocation>
        <location evidence="6">Cytoplasm</location>
    </subcellularLocation>
</comment>
<comment type="subunit">
    <text evidence="6">Homodimer; the beta-strands of each monomer intercalate to form a hydrophobic core, while the alpha-helices form wings that extend away from the core.</text>
</comment>
<keyword evidence="2 6" id="KW-0678">Repressor</keyword>
<sequence>MLIITRRPQEKIMISDDIEVVILGINGNQVKIGVKAPEGISVHREEIYQRIQQEIKQYESKNTNH</sequence>
<comment type="function">
    <text evidence="6">A key translational regulator that binds mRNA to regulate translation initiation and/or mRNA stability. Mediates global changes in gene expression, shifting from rapid growth to stress survival by linking envelope stress, the stringent response and the catabolite repression systems. Usually binds in the 5'-UTR; binding at or near the Shine-Dalgarno sequence prevents ribosome-binding, repressing translation, binding elsewhere in the 5'-UTR can activate translation and/or stabilize the mRNA. Its function is antagonized by small RNA(s).</text>
</comment>
<dbReference type="GO" id="GO:0005829">
    <property type="term" value="C:cytosol"/>
    <property type="evidence" value="ECO:0007669"/>
    <property type="project" value="TreeGrafter"/>
</dbReference>
<dbReference type="RefSeq" id="WP_045957929.1">
    <property type="nucleotide sequence ID" value="NZ_FO704551.1"/>
</dbReference>
<evidence type="ECO:0000256" key="3">
    <source>
        <dbReference type="ARBA" id="ARBA00022845"/>
    </source>
</evidence>
<evidence type="ECO:0000256" key="1">
    <source>
        <dbReference type="ARBA" id="ARBA00022490"/>
    </source>
</evidence>
<dbReference type="AlphaFoldDB" id="A0A068QZS8"/>
<evidence type="ECO:0000256" key="5">
    <source>
        <dbReference type="ARBA" id="ARBA00023159"/>
    </source>
</evidence>
<proteinExistence type="inferred from homology"/>
<dbReference type="KEGG" id="xpo:XPG1_0902"/>
<dbReference type="Gene3D" id="2.60.40.4380">
    <property type="entry name" value="Translational regulator CsrA"/>
    <property type="match status" value="1"/>
</dbReference>
<dbReference type="InterPro" id="IPR003751">
    <property type="entry name" value="CsrA"/>
</dbReference>
<dbReference type="PANTHER" id="PTHR34984:SF1">
    <property type="entry name" value="CARBON STORAGE REGULATOR"/>
    <property type="match status" value="1"/>
</dbReference>
<dbReference type="NCBIfam" id="TIGR00202">
    <property type="entry name" value="csrA"/>
    <property type="match status" value="1"/>
</dbReference>
<dbReference type="GO" id="GO:0048027">
    <property type="term" value="F:mRNA 5'-UTR binding"/>
    <property type="evidence" value="ECO:0007669"/>
    <property type="project" value="UniProtKB-UniRule"/>
</dbReference>
<keyword evidence="5 6" id="KW-0010">Activator</keyword>
<evidence type="ECO:0000256" key="6">
    <source>
        <dbReference type="HAMAP-Rule" id="MF_00167"/>
    </source>
</evidence>
<dbReference type="GO" id="GO:0006109">
    <property type="term" value="P:regulation of carbohydrate metabolic process"/>
    <property type="evidence" value="ECO:0007669"/>
    <property type="project" value="UniProtKB-UniRule"/>
</dbReference>
<dbReference type="HAMAP" id="MF_00167">
    <property type="entry name" value="CsrA"/>
    <property type="match status" value="1"/>
</dbReference>
<evidence type="ECO:0000256" key="4">
    <source>
        <dbReference type="ARBA" id="ARBA00022884"/>
    </source>
</evidence>
<dbReference type="InterPro" id="IPR036107">
    <property type="entry name" value="CsrA_sf"/>
</dbReference>
<accession>A0A068QZS8</accession>
<evidence type="ECO:0000256" key="2">
    <source>
        <dbReference type="ARBA" id="ARBA00022491"/>
    </source>
</evidence>
<gene>
    <name evidence="6 7" type="primary">csrA</name>
    <name evidence="7" type="ORF">XPG1_0902</name>
</gene>
<dbReference type="NCBIfam" id="NF002469">
    <property type="entry name" value="PRK01712.1"/>
    <property type="match status" value="1"/>
</dbReference>
<organism evidence="7 8">
    <name type="scientific">Xenorhabdus poinarii G6</name>
    <dbReference type="NCBI Taxonomy" id="1354304"/>
    <lineage>
        <taxon>Bacteria</taxon>
        <taxon>Pseudomonadati</taxon>
        <taxon>Pseudomonadota</taxon>
        <taxon>Gammaproteobacteria</taxon>
        <taxon>Enterobacterales</taxon>
        <taxon>Morganellaceae</taxon>
        <taxon>Xenorhabdus</taxon>
    </lineage>
</organism>
<dbReference type="SUPFAM" id="SSF117130">
    <property type="entry name" value="CsrA-like"/>
    <property type="match status" value="1"/>
</dbReference>
<dbReference type="OrthoDB" id="9809061at2"/>
<evidence type="ECO:0000313" key="7">
    <source>
        <dbReference type="EMBL" id="CDG20557.1"/>
    </source>
</evidence>
<keyword evidence="1 6" id="KW-0963">Cytoplasm</keyword>
<protein>
    <recommendedName>
        <fullName evidence="6">Translational regulator CsrA</fullName>
    </recommendedName>
    <alternativeName>
        <fullName evidence="6">Carbon storage regulator</fullName>
    </alternativeName>
</protein>
<dbReference type="EMBL" id="FO704551">
    <property type="protein sequence ID" value="CDG20557.1"/>
    <property type="molecule type" value="Genomic_DNA"/>
</dbReference>
<evidence type="ECO:0000313" key="8">
    <source>
        <dbReference type="Proteomes" id="UP000032735"/>
    </source>
</evidence>
<comment type="similarity">
    <text evidence="6">Belongs to the CsrA/RsmA family.</text>
</comment>
<keyword evidence="8" id="KW-1185">Reference proteome</keyword>
<dbReference type="GO" id="GO:0006402">
    <property type="term" value="P:mRNA catabolic process"/>
    <property type="evidence" value="ECO:0007669"/>
    <property type="project" value="InterPro"/>
</dbReference>
<dbReference type="PANTHER" id="PTHR34984">
    <property type="entry name" value="CARBON STORAGE REGULATOR"/>
    <property type="match status" value="1"/>
</dbReference>
<dbReference type="GO" id="GO:0045948">
    <property type="term" value="P:positive regulation of translational initiation"/>
    <property type="evidence" value="ECO:0007669"/>
    <property type="project" value="UniProtKB-UniRule"/>
</dbReference>